<evidence type="ECO:0000256" key="1">
    <source>
        <dbReference type="ARBA" id="ARBA00004123"/>
    </source>
</evidence>
<evidence type="ECO:0000256" key="2">
    <source>
        <dbReference type="ARBA" id="ARBA00023242"/>
    </source>
</evidence>
<feature type="domain" description="RAWUL" evidence="4">
    <location>
        <begin position="83"/>
        <end position="149"/>
    </location>
</feature>
<proteinExistence type="predicted"/>
<organism evidence="5 6">
    <name type="scientific">Panagrolaimus superbus</name>
    <dbReference type="NCBI Taxonomy" id="310955"/>
    <lineage>
        <taxon>Eukaryota</taxon>
        <taxon>Metazoa</taxon>
        <taxon>Ecdysozoa</taxon>
        <taxon>Nematoda</taxon>
        <taxon>Chromadorea</taxon>
        <taxon>Rhabditida</taxon>
        <taxon>Tylenchina</taxon>
        <taxon>Panagrolaimomorpha</taxon>
        <taxon>Panagrolaimoidea</taxon>
        <taxon>Panagrolaimidae</taxon>
        <taxon>Panagrolaimus</taxon>
    </lineage>
</organism>
<dbReference type="GO" id="GO:0005634">
    <property type="term" value="C:nucleus"/>
    <property type="evidence" value="ECO:0007669"/>
    <property type="project" value="UniProtKB-SubCell"/>
</dbReference>
<keyword evidence="5" id="KW-1185">Reference proteome</keyword>
<dbReference type="PANTHER" id="PTHR45893">
    <property type="entry name" value="POLYCOMB GROUP RING FINGER PROTEIN"/>
    <property type="match status" value="1"/>
</dbReference>
<evidence type="ECO:0000313" key="6">
    <source>
        <dbReference type="WBParaSite" id="PSU_v2.g10460.t1"/>
    </source>
</evidence>
<evidence type="ECO:0000313" key="5">
    <source>
        <dbReference type="Proteomes" id="UP000887577"/>
    </source>
</evidence>
<dbReference type="WBParaSite" id="PSU_v2.g10460.t1">
    <property type="protein sequence ID" value="PSU_v2.g10460.t1"/>
    <property type="gene ID" value="PSU_v2.g10460"/>
</dbReference>
<reference evidence="6" key="1">
    <citation type="submission" date="2022-11" db="UniProtKB">
        <authorList>
            <consortium name="WormBaseParasite"/>
        </authorList>
    </citation>
    <scope>IDENTIFICATION</scope>
</reference>
<evidence type="ECO:0000259" key="4">
    <source>
        <dbReference type="Pfam" id="PF16207"/>
    </source>
</evidence>
<dbReference type="AlphaFoldDB" id="A0A914XU11"/>
<name>A0A914XU11_9BILA</name>
<feature type="region of interest" description="Disordered" evidence="3">
    <location>
        <begin position="1"/>
        <end position="46"/>
    </location>
</feature>
<dbReference type="Pfam" id="PF16207">
    <property type="entry name" value="RAWUL"/>
    <property type="match status" value="1"/>
</dbReference>
<dbReference type="Gene3D" id="3.10.20.90">
    <property type="entry name" value="Phosphatidylinositol 3-kinase Catalytic Subunit, Chain A, domain 1"/>
    <property type="match status" value="1"/>
</dbReference>
<protein>
    <submittedName>
        <fullName evidence="6">PiggyBac transposable element-derived protein domain-containing protein</fullName>
    </submittedName>
</protein>
<evidence type="ECO:0000256" key="3">
    <source>
        <dbReference type="SAM" id="MobiDB-lite"/>
    </source>
</evidence>
<comment type="subcellular location">
    <subcellularLocation>
        <location evidence="1">Nucleus</location>
    </subcellularLocation>
</comment>
<accession>A0A914XU11</accession>
<sequence length="154" mass="18039">MQEEELRRRDEFETNRSSDSEDLDEDEIPKLTPSQPIENGIEMDVNSGDCCSNDPCNGHRREDEPILVILENHTQLTPLKHPFVRLPGIATINTVKRYISLMLHGAITRYQEYDVFCNDELMGRDFSMAFIFKTRWRNQSSAPMQLIYRPHCDY</sequence>
<dbReference type="InterPro" id="IPR051507">
    <property type="entry name" value="PcG_RING_finger"/>
</dbReference>
<dbReference type="InterPro" id="IPR032443">
    <property type="entry name" value="RAWUL"/>
</dbReference>
<keyword evidence="2" id="KW-0539">Nucleus</keyword>
<feature type="compositionally biased region" description="Basic and acidic residues" evidence="3">
    <location>
        <begin position="1"/>
        <end position="19"/>
    </location>
</feature>
<dbReference type="Proteomes" id="UP000887577">
    <property type="component" value="Unplaced"/>
</dbReference>